<accession>A0A919FS86</accession>
<reference evidence="2" key="1">
    <citation type="journal article" date="2014" name="Int. J. Syst. Evol. Microbiol.">
        <title>Complete genome sequence of Corynebacterium casei LMG S-19264T (=DSM 44701T), isolated from a smear-ripened cheese.</title>
        <authorList>
            <consortium name="US DOE Joint Genome Institute (JGI-PGF)"/>
            <person name="Walter F."/>
            <person name="Albersmeier A."/>
            <person name="Kalinowski J."/>
            <person name="Ruckert C."/>
        </authorList>
    </citation>
    <scope>NUCLEOTIDE SEQUENCE</scope>
    <source>
        <strain evidence="2">CGMCC 4.7398</strain>
    </source>
</reference>
<keyword evidence="3" id="KW-1185">Reference proteome</keyword>
<dbReference type="EMBL" id="BNAS01000002">
    <property type="protein sequence ID" value="GHH71028.1"/>
    <property type="molecule type" value="Genomic_DNA"/>
</dbReference>
<feature type="domain" description="Conserved hypothetical protein CHP02391" evidence="1">
    <location>
        <begin position="407"/>
        <end position="536"/>
    </location>
</feature>
<dbReference type="InterPro" id="IPR012654">
    <property type="entry name" value="CHP02391"/>
</dbReference>
<name>A0A919FS86_9MICO</name>
<dbReference type="RefSeq" id="WP_189668970.1">
    <property type="nucleotide sequence ID" value="NZ_BNAS01000002.1"/>
</dbReference>
<evidence type="ECO:0000313" key="2">
    <source>
        <dbReference type="EMBL" id="GHH71028.1"/>
    </source>
</evidence>
<evidence type="ECO:0000313" key="3">
    <source>
        <dbReference type="Proteomes" id="UP000627369"/>
    </source>
</evidence>
<evidence type="ECO:0000259" key="1">
    <source>
        <dbReference type="Pfam" id="PF09509"/>
    </source>
</evidence>
<dbReference type="Pfam" id="PF13589">
    <property type="entry name" value="HATPase_c_3"/>
    <property type="match status" value="1"/>
</dbReference>
<dbReference type="Pfam" id="PF09509">
    <property type="entry name" value="Hypoth_Ymh"/>
    <property type="match status" value="1"/>
</dbReference>
<dbReference type="NCBIfam" id="TIGR02391">
    <property type="entry name" value="hypoth_ymh"/>
    <property type="match status" value="1"/>
</dbReference>
<sequence length="544" mass="59832">MAKKLKLSFDPMTIEHLGFRMYSRLPNAVAELVANAYDADANNVQVELDTTGSQKVTVADDGHGMSRDDLADRYLRIGRNRRTDDQGLSPGGRRVAGRKGLGKLALFGIGKRITIRTKVTGQRFWTEVVMDWDEIKGTTGGDYHPRTTQLPANSTVSSGTTIVVEDLQRTSRASAADLARSLSTLFNYSDSGFLLTVSENGGVPIAVDRELRYSAITTELTWDVPIETGVGGSAPPISGKIFASKKPLSQNMRGITMYVKGRLANDAEFFGVSESSHAYSYLTGYIDADYLDDEATDVIATDRSSIDWEDPVSAPLRAYMSAALRAVSAQRKSERRKIQTGHLEQRIGKDLGGWVSTVQDEKVKKSLENVLAVVVSPDTDMSDDERDQLIQGLNEIAPEYADMHWRSLHPSVQAAAETLYMQENYIAAVVEAIKRYVKDVRAVSEIGGAEFNVLQGAFGGESPKVDVAAPYLPDTISETTAKNLRVAHRIFSEGIWQGFRDPIQHEMFEDLKKKGVFTYQDCLDALAFVSHLCRRLELAGTSGP</sequence>
<comment type="caution">
    <text evidence="2">The sequence shown here is derived from an EMBL/GenBank/DDBJ whole genome shotgun (WGS) entry which is preliminary data.</text>
</comment>
<proteinExistence type="predicted"/>
<dbReference type="Proteomes" id="UP000627369">
    <property type="component" value="Unassembled WGS sequence"/>
</dbReference>
<dbReference type="AlphaFoldDB" id="A0A919FS86"/>
<dbReference type="Gene3D" id="3.30.565.10">
    <property type="entry name" value="Histidine kinase-like ATPase, C-terminal domain"/>
    <property type="match status" value="1"/>
</dbReference>
<gene>
    <name evidence="2" type="ORF">GCM10017772_18660</name>
</gene>
<dbReference type="InterPro" id="IPR036890">
    <property type="entry name" value="HATPase_C_sf"/>
</dbReference>
<protein>
    <recommendedName>
        <fullName evidence="1">Conserved hypothetical protein CHP02391 domain-containing protein</fullName>
    </recommendedName>
</protein>
<organism evidence="2 3">
    <name type="scientific">Promicromonospora soli</name>
    <dbReference type="NCBI Taxonomy" id="2035533"/>
    <lineage>
        <taxon>Bacteria</taxon>
        <taxon>Bacillati</taxon>
        <taxon>Actinomycetota</taxon>
        <taxon>Actinomycetes</taxon>
        <taxon>Micrococcales</taxon>
        <taxon>Promicromonosporaceae</taxon>
        <taxon>Promicromonospora</taxon>
    </lineage>
</organism>
<reference evidence="2" key="2">
    <citation type="submission" date="2020-09" db="EMBL/GenBank/DDBJ databases">
        <authorList>
            <person name="Sun Q."/>
            <person name="Zhou Y."/>
        </authorList>
    </citation>
    <scope>NUCLEOTIDE SEQUENCE</scope>
    <source>
        <strain evidence="2">CGMCC 4.7398</strain>
    </source>
</reference>
<dbReference type="SUPFAM" id="SSF55874">
    <property type="entry name" value="ATPase domain of HSP90 chaperone/DNA topoisomerase II/histidine kinase"/>
    <property type="match status" value="1"/>
</dbReference>